<evidence type="ECO:0000256" key="8">
    <source>
        <dbReference type="ARBA" id="ARBA00022840"/>
    </source>
</evidence>
<keyword evidence="9 11" id="KW-0520">NAD</keyword>
<evidence type="ECO:0000256" key="10">
    <source>
        <dbReference type="ARBA" id="ARBA00048721"/>
    </source>
</evidence>
<dbReference type="CDD" id="cd02165">
    <property type="entry name" value="NMNAT"/>
    <property type="match status" value="1"/>
</dbReference>
<evidence type="ECO:0000256" key="6">
    <source>
        <dbReference type="ARBA" id="ARBA00022695"/>
    </source>
</evidence>
<sequence length="193" mass="21812">MSEPRRIALFGGTFDPVHLGHIHLAERAREAAGLDEVRFLPCRISPHKTGSEAAPGRDRLEMLRLATRELPWAAVDEYELNGPEPSFSYLTAEAMAAREPEACWFWLMGGDQWEALPRWRHPERLAAVVTFLVLARGTDIPRGRPGFRMKVVTGDHPASSTLIRHSAEGGKLREEWLQPAVADYISKHDLYRH</sequence>
<organism evidence="13 14">
    <name type="scientific">Luteolibacter ambystomatis</name>
    <dbReference type="NCBI Taxonomy" id="2824561"/>
    <lineage>
        <taxon>Bacteria</taxon>
        <taxon>Pseudomonadati</taxon>
        <taxon>Verrucomicrobiota</taxon>
        <taxon>Verrucomicrobiia</taxon>
        <taxon>Verrucomicrobiales</taxon>
        <taxon>Verrucomicrobiaceae</taxon>
        <taxon>Luteolibacter</taxon>
    </lineage>
</organism>
<evidence type="ECO:0000259" key="12">
    <source>
        <dbReference type="Pfam" id="PF01467"/>
    </source>
</evidence>
<accession>A0A975J1I3</accession>
<dbReference type="Proteomes" id="UP000676169">
    <property type="component" value="Chromosome"/>
</dbReference>
<evidence type="ECO:0000313" key="13">
    <source>
        <dbReference type="EMBL" id="QUE52312.1"/>
    </source>
</evidence>
<evidence type="ECO:0000256" key="11">
    <source>
        <dbReference type="HAMAP-Rule" id="MF_00244"/>
    </source>
</evidence>
<keyword evidence="8 11" id="KW-0067">ATP-binding</keyword>
<evidence type="ECO:0000313" key="14">
    <source>
        <dbReference type="Proteomes" id="UP000676169"/>
    </source>
</evidence>
<dbReference type="RefSeq" id="WP_211633159.1">
    <property type="nucleotide sequence ID" value="NZ_CP073100.1"/>
</dbReference>
<dbReference type="Pfam" id="PF01467">
    <property type="entry name" value="CTP_transf_like"/>
    <property type="match status" value="1"/>
</dbReference>
<dbReference type="EMBL" id="CP073100">
    <property type="protein sequence ID" value="QUE52312.1"/>
    <property type="molecule type" value="Genomic_DNA"/>
</dbReference>
<dbReference type="AlphaFoldDB" id="A0A975J1I3"/>
<dbReference type="GO" id="GO:0004515">
    <property type="term" value="F:nicotinate-nucleotide adenylyltransferase activity"/>
    <property type="evidence" value="ECO:0007669"/>
    <property type="project" value="UniProtKB-UniRule"/>
</dbReference>
<dbReference type="SUPFAM" id="SSF52374">
    <property type="entry name" value="Nucleotidylyl transferase"/>
    <property type="match status" value="1"/>
</dbReference>
<keyword evidence="7 11" id="KW-0547">Nucleotide-binding</keyword>
<dbReference type="NCBIfam" id="TIGR00125">
    <property type="entry name" value="cyt_tran_rel"/>
    <property type="match status" value="1"/>
</dbReference>
<dbReference type="NCBIfam" id="TIGR00482">
    <property type="entry name" value="nicotinate (nicotinamide) nucleotide adenylyltransferase"/>
    <property type="match status" value="1"/>
</dbReference>
<name>A0A975J1I3_9BACT</name>
<comment type="pathway">
    <text evidence="2 11">Cofactor biosynthesis; NAD(+) biosynthesis; deamido-NAD(+) from nicotinate D-ribonucleotide: step 1/1.</text>
</comment>
<keyword evidence="4 11" id="KW-0662">Pyridine nucleotide biosynthesis</keyword>
<evidence type="ECO:0000256" key="9">
    <source>
        <dbReference type="ARBA" id="ARBA00023027"/>
    </source>
</evidence>
<evidence type="ECO:0000256" key="5">
    <source>
        <dbReference type="ARBA" id="ARBA00022679"/>
    </source>
</evidence>
<keyword evidence="5 11" id="KW-0808">Transferase</keyword>
<dbReference type="InterPro" id="IPR005248">
    <property type="entry name" value="NadD/NMNAT"/>
</dbReference>
<dbReference type="GO" id="GO:0005524">
    <property type="term" value="F:ATP binding"/>
    <property type="evidence" value="ECO:0007669"/>
    <property type="project" value="UniProtKB-KW"/>
</dbReference>
<dbReference type="GO" id="GO:0009435">
    <property type="term" value="P:NAD+ biosynthetic process"/>
    <property type="evidence" value="ECO:0007669"/>
    <property type="project" value="UniProtKB-UniRule"/>
</dbReference>
<dbReference type="PANTHER" id="PTHR39321:SF3">
    <property type="entry name" value="PHOSPHOPANTETHEINE ADENYLYLTRANSFERASE"/>
    <property type="match status" value="1"/>
</dbReference>
<dbReference type="EC" id="2.7.7.18" evidence="11"/>
<keyword evidence="6 11" id="KW-0548">Nucleotidyltransferase</keyword>
<evidence type="ECO:0000256" key="3">
    <source>
        <dbReference type="ARBA" id="ARBA00009014"/>
    </source>
</evidence>
<dbReference type="Gene3D" id="3.40.50.620">
    <property type="entry name" value="HUPs"/>
    <property type="match status" value="1"/>
</dbReference>
<protein>
    <recommendedName>
        <fullName evidence="11">Probable nicotinate-nucleotide adenylyltransferase</fullName>
        <ecNumber evidence="11">2.7.7.18</ecNumber>
    </recommendedName>
    <alternativeName>
        <fullName evidence="11">Deamido-NAD(+) diphosphorylase</fullName>
    </alternativeName>
    <alternativeName>
        <fullName evidence="11">Deamido-NAD(+) pyrophosphorylase</fullName>
    </alternativeName>
    <alternativeName>
        <fullName evidence="11">Nicotinate mononucleotide adenylyltransferase</fullName>
        <shortName evidence="11">NaMN adenylyltransferase</shortName>
    </alternativeName>
</protein>
<evidence type="ECO:0000256" key="4">
    <source>
        <dbReference type="ARBA" id="ARBA00022642"/>
    </source>
</evidence>
<dbReference type="PANTHER" id="PTHR39321">
    <property type="entry name" value="NICOTINATE-NUCLEOTIDE ADENYLYLTRANSFERASE-RELATED"/>
    <property type="match status" value="1"/>
</dbReference>
<comment type="similarity">
    <text evidence="3 11">Belongs to the NadD family.</text>
</comment>
<evidence type="ECO:0000256" key="2">
    <source>
        <dbReference type="ARBA" id="ARBA00005019"/>
    </source>
</evidence>
<dbReference type="HAMAP" id="MF_00244">
    <property type="entry name" value="NaMN_adenylyltr"/>
    <property type="match status" value="1"/>
</dbReference>
<gene>
    <name evidence="11 13" type="primary">nadD</name>
    <name evidence="13" type="ORF">KBB96_05320</name>
</gene>
<dbReference type="InterPro" id="IPR014729">
    <property type="entry name" value="Rossmann-like_a/b/a_fold"/>
</dbReference>
<feature type="domain" description="Cytidyltransferase-like" evidence="12">
    <location>
        <begin position="9"/>
        <end position="165"/>
    </location>
</feature>
<reference evidence="13" key="1">
    <citation type="submission" date="2021-04" db="EMBL/GenBank/DDBJ databases">
        <title>Luteolibacter sp. 32A isolated from the skin of an Anderson's salamander (Ambystoma andersonii).</title>
        <authorList>
            <person name="Spergser J."/>
            <person name="Busse H.-J."/>
        </authorList>
    </citation>
    <scope>NUCLEOTIDE SEQUENCE</scope>
    <source>
        <strain evidence="13">32A</strain>
    </source>
</reference>
<dbReference type="KEGG" id="lamb:KBB96_05320"/>
<keyword evidence="14" id="KW-1185">Reference proteome</keyword>
<evidence type="ECO:0000256" key="7">
    <source>
        <dbReference type="ARBA" id="ARBA00022741"/>
    </source>
</evidence>
<evidence type="ECO:0000256" key="1">
    <source>
        <dbReference type="ARBA" id="ARBA00002324"/>
    </source>
</evidence>
<dbReference type="InterPro" id="IPR004821">
    <property type="entry name" value="Cyt_trans-like"/>
</dbReference>
<comment type="function">
    <text evidence="1 11">Catalyzes the reversible adenylation of nicotinate mononucleotide (NaMN) to nicotinic acid adenine dinucleotide (NaAD).</text>
</comment>
<comment type="catalytic activity">
    <reaction evidence="10 11">
        <text>nicotinate beta-D-ribonucleotide + ATP + H(+) = deamido-NAD(+) + diphosphate</text>
        <dbReference type="Rhea" id="RHEA:22860"/>
        <dbReference type="ChEBI" id="CHEBI:15378"/>
        <dbReference type="ChEBI" id="CHEBI:30616"/>
        <dbReference type="ChEBI" id="CHEBI:33019"/>
        <dbReference type="ChEBI" id="CHEBI:57502"/>
        <dbReference type="ChEBI" id="CHEBI:58437"/>
        <dbReference type="EC" id="2.7.7.18"/>
    </reaction>
</comment>
<proteinExistence type="inferred from homology"/>